<name>A0AAD3CZL5_9STRA</name>
<comment type="caution">
    <text evidence="1">The sequence shown here is derived from an EMBL/GenBank/DDBJ whole genome shotgun (WGS) entry which is preliminary data.</text>
</comment>
<reference evidence="1 2" key="1">
    <citation type="journal article" date="2021" name="Sci. Rep.">
        <title>The genome of the diatom Chaetoceros tenuissimus carries an ancient integrated fragment of an extant virus.</title>
        <authorList>
            <person name="Hongo Y."/>
            <person name="Kimura K."/>
            <person name="Takaki Y."/>
            <person name="Yoshida Y."/>
            <person name="Baba S."/>
            <person name="Kobayashi G."/>
            <person name="Nagasaki K."/>
            <person name="Hano T."/>
            <person name="Tomaru Y."/>
        </authorList>
    </citation>
    <scope>NUCLEOTIDE SEQUENCE [LARGE SCALE GENOMIC DNA]</scope>
    <source>
        <strain evidence="1 2">NIES-3715</strain>
    </source>
</reference>
<dbReference type="SUPFAM" id="SSF51735">
    <property type="entry name" value="NAD(P)-binding Rossmann-fold domains"/>
    <property type="match status" value="1"/>
</dbReference>
<proteinExistence type="predicted"/>
<accession>A0AAD3CZL5</accession>
<organism evidence="1 2">
    <name type="scientific">Chaetoceros tenuissimus</name>
    <dbReference type="NCBI Taxonomy" id="426638"/>
    <lineage>
        <taxon>Eukaryota</taxon>
        <taxon>Sar</taxon>
        <taxon>Stramenopiles</taxon>
        <taxon>Ochrophyta</taxon>
        <taxon>Bacillariophyta</taxon>
        <taxon>Coscinodiscophyceae</taxon>
        <taxon>Chaetocerotophycidae</taxon>
        <taxon>Chaetocerotales</taxon>
        <taxon>Chaetocerotaceae</taxon>
        <taxon>Chaetoceros</taxon>
    </lineage>
</organism>
<evidence type="ECO:0000313" key="1">
    <source>
        <dbReference type="EMBL" id="GFH55118.1"/>
    </source>
</evidence>
<keyword evidence="2" id="KW-1185">Reference proteome</keyword>
<gene>
    <name evidence="1" type="ORF">CTEN210_11594</name>
</gene>
<evidence type="ECO:0000313" key="2">
    <source>
        <dbReference type="Proteomes" id="UP001054902"/>
    </source>
</evidence>
<sequence length="111" mass="12000">MSSTLGDKGSALVSSYAATKAFDTVLAKSLENEFQTDGMDVLACVAAPIETPNFRKANGYDTKELDFILMQPQDVAKECLNALGNKYVNGDESIEILYTIIANSCHGGWNE</sequence>
<dbReference type="Proteomes" id="UP001054902">
    <property type="component" value="Unassembled WGS sequence"/>
</dbReference>
<dbReference type="EMBL" id="BLLK01000047">
    <property type="protein sequence ID" value="GFH55118.1"/>
    <property type="molecule type" value="Genomic_DNA"/>
</dbReference>
<dbReference type="InterPro" id="IPR002347">
    <property type="entry name" value="SDR_fam"/>
</dbReference>
<dbReference type="InterPro" id="IPR036291">
    <property type="entry name" value="NAD(P)-bd_dom_sf"/>
</dbReference>
<dbReference type="Pfam" id="PF00106">
    <property type="entry name" value="adh_short"/>
    <property type="match status" value="1"/>
</dbReference>
<protein>
    <submittedName>
        <fullName evidence="1">Oxidoreductase, short-chain dehydrogenase/reductase family protein</fullName>
    </submittedName>
</protein>
<dbReference type="AlphaFoldDB" id="A0AAD3CZL5"/>
<dbReference type="Gene3D" id="3.40.50.720">
    <property type="entry name" value="NAD(P)-binding Rossmann-like Domain"/>
    <property type="match status" value="1"/>
</dbReference>